<comment type="caution">
    <text evidence="1">The sequence shown here is derived from an EMBL/GenBank/DDBJ whole genome shotgun (WGS) entry which is preliminary data.</text>
</comment>
<accession>A0A2T2XLE1</accession>
<gene>
    <name evidence="1" type="ORF">C7B46_01170</name>
</gene>
<organism evidence="1 2">
    <name type="scientific">Sulfobacillus benefaciens</name>
    <dbReference type="NCBI Taxonomy" id="453960"/>
    <lineage>
        <taxon>Bacteria</taxon>
        <taxon>Bacillati</taxon>
        <taxon>Bacillota</taxon>
        <taxon>Clostridia</taxon>
        <taxon>Eubacteriales</taxon>
        <taxon>Clostridiales Family XVII. Incertae Sedis</taxon>
        <taxon>Sulfobacillus</taxon>
    </lineage>
</organism>
<sequence>MRIGVARWLVAGIVVLLSGGCGWSASNPGQSPYMLPQAYPGVAHIALSTSQSLLQGQIVGITATDQDWAMLVKWTNIPFSAALWRMIPDTGNLVEIPGPKLAKAYVLSPQGLAWVGPNDTWHLGPNRVRLKADTTGVWQVFWLGNSIWAAVEQYQPARWRYWILSRNAIIQSGTYVGKLVGFVSPSRREWLAAVANPNRIVLIHRGGATTATRLPGTPVQLGYSQGETICLISTSTSEPTLANLLWQKNIKANDAHTTQIPPAWTPTAAQITPWVGGATNFFWSKSDSVVVSLWDPAANEVALATWNLSRDSWHVMPNSLFHASLAQNQAPYFPLANGPDHSVVVANGLGLAWYLPTKPSLPS</sequence>
<dbReference type="Proteomes" id="UP000242972">
    <property type="component" value="Unassembled WGS sequence"/>
</dbReference>
<proteinExistence type="predicted"/>
<name>A0A2T2XLE1_9FIRM</name>
<protein>
    <submittedName>
        <fullName evidence="1">Uncharacterized protein</fullName>
    </submittedName>
</protein>
<reference evidence="1 2" key="1">
    <citation type="journal article" date="2014" name="BMC Genomics">
        <title>Comparison of environmental and isolate Sulfobacillus genomes reveals diverse carbon, sulfur, nitrogen, and hydrogen metabolisms.</title>
        <authorList>
            <person name="Justice N.B."/>
            <person name="Norman A."/>
            <person name="Brown C.T."/>
            <person name="Singh A."/>
            <person name="Thomas B.C."/>
            <person name="Banfield J.F."/>
        </authorList>
    </citation>
    <scope>NUCLEOTIDE SEQUENCE [LARGE SCALE GENOMIC DNA]</scope>
    <source>
        <strain evidence="1">AMDSBA4</strain>
    </source>
</reference>
<evidence type="ECO:0000313" key="2">
    <source>
        <dbReference type="Proteomes" id="UP000242972"/>
    </source>
</evidence>
<dbReference type="AlphaFoldDB" id="A0A2T2XLE1"/>
<dbReference type="EMBL" id="PXYW01000002">
    <property type="protein sequence ID" value="PSR35309.1"/>
    <property type="molecule type" value="Genomic_DNA"/>
</dbReference>
<evidence type="ECO:0000313" key="1">
    <source>
        <dbReference type="EMBL" id="PSR35309.1"/>
    </source>
</evidence>
<dbReference type="PROSITE" id="PS51257">
    <property type="entry name" value="PROKAR_LIPOPROTEIN"/>
    <property type="match status" value="1"/>
</dbReference>